<dbReference type="CDD" id="cd16917">
    <property type="entry name" value="HATPase_UhpB-NarQ-NarX-like"/>
    <property type="match status" value="1"/>
</dbReference>
<evidence type="ECO:0000256" key="5">
    <source>
        <dbReference type="ARBA" id="ARBA00022741"/>
    </source>
</evidence>
<evidence type="ECO:0000259" key="11">
    <source>
        <dbReference type="Pfam" id="PF07730"/>
    </source>
</evidence>
<feature type="domain" description="Histidine kinase/HSP90-like ATPase" evidence="10">
    <location>
        <begin position="369"/>
        <end position="453"/>
    </location>
</feature>
<organism evidence="13 14">
    <name type="scientific">Populibacterium corticicola</name>
    <dbReference type="NCBI Taxonomy" id="1812826"/>
    <lineage>
        <taxon>Bacteria</taxon>
        <taxon>Bacillati</taxon>
        <taxon>Actinomycetota</taxon>
        <taxon>Actinomycetes</taxon>
        <taxon>Micrococcales</taxon>
        <taxon>Jonesiaceae</taxon>
        <taxon>Populibacterium</taxon>
    </lineage>
</organism>
<evidence type="ECO:0000259" key="12">
    <source>
        <dbReference type="Pfam" id="PF13796"/>
    </source>
</evidence>
<dbReference type="InterPro" id="IPR036890">
    <property type="entry name" value="HATPase_C_sf"/>
</dbReference>
<comment type="catalytic activity">
    <reaction evidence="1">
        <text>ATP + protein L-histidine = ADP + protein N-phospho-L-histidine.</text>
        <dbReference type="EC" id="2.7.13.3"/>
    </reaction>
</comment>
<evidence type="ECO:0000256" key="3">
    <source>
        <dbReference type="ARBA" id="ARBA00022553"/>
    </source>
</evidence>
<evidence type="ECO:0000256" key="6">
    <source>
        <dbReference type="ARBA" id="ARBA00022777"/>
    </source>
</evidence>
<sequence length="456" mass="47791">MTSTTQSFDFTARSLSTSPLFTPTNTASLPLRAFAPSTWRAFVYHLVNVPLGALGFVYVVTAVSLGLSLAALIIGLFLGAALVLGARALGAANRGVTNLLLGTSIPSPVAFRRAPGFGGFLRSGLTDGAGWRAMSYMFVTFMTSIFSLTVSASFLAVGLGGATYGVWRRWLPEQMGPDGELHRGAQFADGYFIDTPARVFVYSVICAFILLFVWPAINNGLAKMQAMLAATLLGPTQASVERHELLKRQARSAESTALKMRSIERDLHDVTQAQLVAIAMKVGDAKERLAAGESPEAVLATLDSAHATSKDALTDLRGLVQGIHPASLNDGLATALYTLASSSAISVRLDAQLTRPVSPAVEQVAYYSVSELLTNAAKHSGVDSVLVIARTDADRLNLSVVDHGRGGAMLRGASVLATGLDGVADRVASVGGTLTLSSPTGGPTIAEVRLPLSLES</sequence>
<gene>
    <name evidence="13" type="ORF">ACFSYH_07260</name>
</gene>
<evidence type="ECO:0000256" key="4">
    <source>
        <dbReference type="ARBA" id="ARBA00022679"/>
    </source>
</evidence>
<name>A0ABW5XGY9_9MICO</name>
<keyword evidence="5" id="KW-0547">Nucleotide-binding</keyword>
<keyword evidence="3" id="KW-0597">Phosphoprotein</keyword>
<dbReference type="Pfam" id="PF02518">
    <property type="entry name" value="HATPase_c"/>
    <property type="match status" value="1"/>
</dbReference>
<protein>
    <recommendedName>
        <fullName evidence="2">histidine kinase</fullName>
        <ecNumber evidence="2">2.7.13.3</ecNumber>
    </recommendedName>
</protein>
<dbReference type="InterPro" id="IPR025828">
    <property type="entry name" value="Put_sensor_dom"/>
</dbReference>
<proteinExistence type="predicted"/>
<dbReference type="GO" id="GO:0016301">
    <property type="term" value="F:kinase activity"/>
    <property type="evidence" value="ECO:0007669"/>
    <property type="project" value="UniProtKB-KW"/>
</dbReference>
<keyword evidence="6 13" id="KW-0418">Kinase</keyword>
<dbReference type="Pfam" id="PF07730">
    <property type="entry name" value="HisKA_3"/>
    <property type="match status" value="1"/>
</dbReference>
<dbReference type="Proteomes" id="UP001597391">
    <property type="component" value="Unassembled WGS sequence"/>
</dbReference>
<dbReference type="EMBL" id="JBHUOP010000003">
    <property type="protein sequence ID" value="MFD2840369.1"/>
    <property type="molecule type" value="Genomic_DNA"/>
</dbReference>
<dbReference type="PANTHER" id="PTHR24421">
    <property type="entry name" value="NITRATE/NITRITE SENSOR PROTEIN NARX-RELATED"/>
    <property type="match status" value="1"/>
</dbReference>
<feature type="transmembrane region" description="Helical" evidence="9">
    <location>
        <begin position="138"/>
        <end position="167"/>
    </location>
</feature>
<dbReference type="Pfam" id="PF13796">
    <property type="entry name" value="Sensor"/>
    <property type="match status" value="1"/>
</dbReference>
<keyword evidence="4" id="KW-0808">Transferase</keyword>
<dbReference type="Gene3D" id="1.20.5.1930">
    <property type="match status" value="1"/>
</dbReference>
<evidence type="ECO:0000256" key="9">
    <source>
        <dbReference type="SAM" id="Phobius"/>
    </source>
</evidence>
<evidence type="ECO:0000256" key="1">
    <source>
        <dbReference type="ARBA" id="ARBA00000085"/>
    </source>
</evidence>
<evidence type="ECO:0000259" key="10">
    <source>
        <dbReference type="Pfam" id="PF02518"/>
    </source>
</evidence>
<evidence type="ECO:0000256" key="8">
    <source>
        <dbReference type="ARBA" id="ARBA00023012"/>
    </source>
</evidence>
<reference evidence="14" key="1">
    <citation type="journal article" date="2019" name="Int. J. Syst. Evol. Microbiol.">
        <title>The Global Catalogue of Microorganisms (GCM) 10K type strain sequencing project: providing services to taxonomists for standard genome sequencing and annotation.</title>
        <authorList>
            <consortium name="The Broad Institute Genomics Platform"/>
            <consortium name="The Broad Institute Genome Sequencing Center for Infectious Disease"/>
            <person name="Wu L."/>
            <person name="Ma J."/>
        </authorList>
    </citation>
    <scope>NUCLEOTIDE SEQUENCE [LARGE SCALE GENOMIC DNA]</scope>
    <source>
        <strain evidence="14">KCTC 33576</strain>
    </source>
</reference>
<evidence type="ECO:0000313" key="13">
    <source>
        <dbReference type="EMBL" id="MFD2840369.1"/>
    </source>
</evidence>
<comment type="caution">
    <text evidence="13">The sequence shown here is derived from an EMBL/GenBank/DDBJ whole genome shotgun (WGS) entry which is preliminary data.</text>
</comment>
<feature type="domain" description="Signal transduction histidine kinase subgroup 3 dimerisation and phosphoacceptor" evidence="11">
    <location>
        <begin position="262"/>
        <end position="327"/>
    </location>
</feature>
<evidence type="ECO:0000256" key="7">
    <source>
        <dbReference type="ARBA" id="ARBA00022840"/>
    </source>
</evidence>
<dbReference type="InterPro" id="IPR050482">
    <property type="entry name" value="Sensor_HK_TwoCompSys"/>
</dbReference>
<feature type="transmembrane region" description="Helical" evidence="9">
    <location>
        <begin position="199"/>
        <end position="217"/>
    </location>
</feature>
<evidence type="ECO:0000313" key="14">
    <source>
        <dbReference type="Proteomes" id="UP001597391"/>
    </source>
</evidence>
<keyword evidence="9" id="KW-0812">Transmembrane</keyword>
<keyword evidence="9" id="KW-1133">Transmembrane helix</keyword>
<dbReference type="PANTHER" id="PTHR24421:SF10">
    <property type="entry name" value="NITRATE_NITRITE SENSOR PROTEIN NARQ"/>
    <property type="match status" value="1"/>
</dbReference>
<keyword evidence="14" id="KW-1185">Reference proteome</keyword>
<dbReference type="InterPro" id="IPR011712">
    <property type="entry name" value="Sig_transdc_His_kin_sub3_dim/P"/>
</dbReference>
<keyword evidence="8" id="KW-0902">Two-component regulatory system</keyword>
<dbReference type="RefSeq" id="WP_377466198.1">
    <property type="nucleotide sequence ID" value="NZ_JBHUOP010000003.1"/>
</dbReference>
<keyword evidence="7" id="KW-0067">ATP-binding</keyword>
<feature type="domain" description="Putative sensor" evidence="12">
    <location>
        <begin position="44"/>
        <end position="233"/>
    </location>
</feature>
<dbReference type="EC" id="2.7.13.3" evidence="2"/>
<dbReference type="Gene3D" id="3.30.565.10">
    <property type="entry name" value="Histidine kinase-like ATPase, C-terminal domain"/>
    <property type="match status" value="1"/>
</dbReference>
<feature type="transmembrane region" description="Helical" evidence="9">
    <location>
        <begin position="56"/>
        <end position="84"/>
    </location>
</feature>
<accession>A0ABW5XGY9</accession>
<keyword evidence="9" id="KW-0472">Membrane</keyword>
<dbReference type="InterPro" id="IPR003594">
    <property type="entry name" value="HATPase_dom"/>
</dbReference>
<evidence type="ECO:0000256" key="2">
    <source>
        <dbReference type="ARBA" id="ARBA00012438"/>
    </source>
</evidence>
<dbReference type="SUPFAM" id="SSF55874">
    <property type="entry name" value="ATPase domain of HSP90 chaperone/DNA topoisomerase II/histidine kinase"/>
    <property type="match status" value="1"/>
</dbReference>